<name>A0A4R6GGU4_9BURK</name>
<evidence type="ECO:0000256" key="1">
    <source>
        <dbReference type="SAM" id="MobiDB-lite"/>
    </source>
</evidence>
<feature type="compositionally biased region" description="Basic and acidic residues" evidence="1">
    <location>
        <begin position="1121"/>
        <end position="1138"/>
    </location>
</feature>
<feature type="compositionally biased region" description="Low complexity" evidence="1">
    <location>
        <begin position="378"/>
        <end position="401"/>
    </location>
</feature>
<feature type="region of interest" description="Disordered" evidence="1">
    <location>
        <begin position="1116"/>
        <end position="1138"/>
    </location>
</feature>
<evidence type="ECO:0000313" key="4">
    <source>
        <dbReference type="Proteomes" id="UP000294737"/>
    </source>
</evidence>
<evidence type="ECO:0000313" key="3">
    <source>
        <dbReference type="EMBL" id="TDN94037.1"/>
    </source>
</evidence>
<keyword evidence="2" id="KW-0472">Membrane</keyword>
<evidence type="ECO:0000256" key="2">
    <source>
        <dbReference type="SAM" id="Phobius"/>
    </source>
</evidence>
<dbReference type="Proteomes" id="UP000294737">
    <property type="component" value="Unassembled WGS sequence"/>
</dbReference>
<feature type="region of interest" description="Disordered" evidence="1">
    <location>
        <begin position="350"/>
        <end position="403"/>
    </location>
</feature>
<gene>
    <name evidence="3" type="ORF">EV677_0578</name>
</gene>
<dbReference type="InterPro" id="IPR036737">
    <property type="entry name" value="OmpA-like_sf"/>
</dbReference>
<keyword evidence="2" id="KW-1133">Transmembrane helix</keyword>
<dbReference type="EMBL" id="SNWF01000004">
    <property type="protein sequence ID" value="TDN94037.1"/>
    <property type="molecule type" value="Genomic_DNA"/>
</dbReference>
<dbReference type="AlphaFoldDB" id="A0A4R6GGU4"/>
<feature type="transmembrane region" description="Helical" evidence="2">
    <location>
        <begin position="24"/>
        <end position="47"/>
    </location>
</feature>
<accession>A0A4R6GGU4</accession>
<keyword evidence="4" id="KW-1185">Reference proteome</keyword>
<comment type="caution">
    <text evidence="3">The sequence shown here is derived from an EMBL/GenBank/DDBJ whole genome shotgun (WGS) entry which is preliminary data.</text>
</comment>
<dbReference type="Pfam" id="PF05359">
    <property type="entry name" value="DUF748"/>
    <property type="match status" value="1"/>
</dbReference>
<dbReference type="InterPro" id="IPR008023">
    <property type="entry name" value="DUF748"/>
</dbReference>
<reference evidence="3 4" key="1">
    <citation type="submission" date="2019-03" db="EMBL/GenBank/DDBJ databases">
        <title>Genomic Encyclopedia of Type Strains, Phase IV (KMG-IV): sequencing the most valuable type-strain genomes for metagenomic binning, comparative biology and taxonomic classification.</title>
        <authorList>
            <person name="Goeker M."/>
        </authorList>
    </citation>
    <scope>NUCLEOTIDE SEQUENCE [LARGE SCALE GENOMIC DNA]</scope>
    <source>
        <strain evidence="3 4">DSM 18555</strain>
    </source>
</reference>
<proteinExistence type="predicted"/>
<keyword evidence="2" id="KW-0812">Transmembrane</keyword>
<feature type="compositionally biased region" description="Polar residues" evidence="1">
    <location>
        <begin position="350"/>
        <end position="360"/>
    </location>
</feature>
<protein>
    <submittedName>
        <fullName evidence="3">Uncharacterized protein DUF748</fullName>
    </submittedName>
</protein>
<dbReference type="Gene3D" id="3.30.1330.60">
    <property type="entry name" value="OmpA-like domain"/>
    <property type="match status" value="1"/>
</dbReference>
<dbReference type="PANTHER" id="PTHR30441:SF8">
    <property type="entry name" value="DUF748 DOMAIN-CONTAINING PROTEIN"/>
    <property type="match status" value="1"/>
</dbReference>
<dbReference type="GO" id="GO:0005886">
    <property type="term" value="C:plasma membrane"/>
    <property type="evidence" value="ECO:0007669"/>
    <property type="project" value="TreeGrafter"/>
</dbReference>
<dbReference type="InterPro" id="IPR052894">
    <property type="entry name" value="AsmA-related"/>
</dbReference>
<dbReference type="PANTHER" id="PTHR30441">
    <property type="entry name" value="DUF748 DOMAIN-CONTAINING PROTEIN"/>
    <property type="match status" value="1"/>
</dbReference>
<sequence length="1138" mass="122900">MLTLMQKSLQQLPQSLRQLSGKPVFRRTAIGLVIFILFIGLFGYFALPGIIKSQAEQLISEKLNRQTTIGQVEVSPYAMRVTLRDVKMMEPEGDVKFAGFDALTVDMSIQSLFRLAPVIEQLQVSAPYVHLVRKDDTHYNIDDIIELINSQPPSPEPARFSVFNIEIDKGHIEFDDRPAKTLHKVTDLKIGVPFVSSLHSKIDVFVEPLLSAKVNDTPLLIKGKTLPFADPVQAVVDLNLDNLDLTTYLKYIPGTPHFKVPSAHLDLHLIANFQQAKDKAPALLLSGDIKLKSLQLNDEDNKSIVKLPELAITLKDASILSEHIAVAKLAINGLEADITRNANQQFNFENLLTPPSTATPLKTAKKSATPSPPPDIQKTAAAGSATSATAAPTATEKAPVTNEASKPKAALSFALAELDIQNAALRFADMQAAHPIQAKAENFDLSIRKIAVDTGSKTVSVDEVISNKAAFFLQQDKSRADAGKIAVAPPAGKAKADDTSAPYTIAVKKIDIDHWSAKLEDRSLKRAAVTTIEPLKLAMQDISTKAGARGKIDLQAAVNKTGKLAVSGDLGMAPLHANLVLDLKNVDIMQAQPYITDKVNILLTRADISSKGTLQIDEGKNGEMLGGFKGDFTLGNLATVDKLSTSEFLRWKSLYFGGMDVRLSPLALSIDQVALSDFFARVILDQNGRINLQDISVVNTGGVQKSVTQAEPAAAPTAITAPTGTKTAVLPTPPKTASDIPPIKIKKLTLQGGHIRYTDNFIKPNYTANLMKFGGIISGLSSDPNSSANVNLKGEVNSAPLAIDGKINPLKGDLTMDIKAAVNGMELAPLSPYSGRYIGYGIEKGKLSFDVSYKVENRVLTAQNRLVLEQLTLGDKIESPTATTLPVSFALSLLRDRNGVIDINLPIGGSLDDPQFSVGGLIVKVIVNILTKAVTAPFTLLSSMFGGGEELSMLEFDAGRARINDASETKLKSMAKILVDRPALKLEITGRTDPETDREGLKKASIDRRVRALKLKDMVGRGESADAATLTVTPQEYPALLKRVYKDADFKKPRNMVGLQKDIPVEEMENLLSTNATVSDDDLTSLANRRAQAVKDWLIGEGKVPDTRIFILGSKSGNQGAKDDAAKAKANRVDFSLK</sequence>
<dbReference type="GO" id="GO:0090313">
    <property type="term" value="P:regulation of protein targeting to membrane"/>
    <property type="evidence" value="ECO:0007669"/>
    <property type="project" value="TreeGrafter"/>
</dbReference>
<organism evidence="3 4">
    <name type="scientific">Herminiimonas fonticola</name>
    <dbReference type="NCBI Taxonomy" id="303380"/>
    <lineage>
        <taxon>Bacteria</taxon>
        <taxon>Pseudomonadati</taxon>
        <taxon>Pseudomonadota</taxon>
        <taxon>Betaproteobacteria</taxon>
        <taxon>Burkholderiales</taxon>
        <taxon>Oxalobacteraceae</taxon>
        <taxon>Herminiimonas</taxon>
    </lineage>
</organism>